<name>A0A345MVN8_9VIRU</name>
<evidence type="ECO:0000313" key="3">
    <source>
        <dbReference type="Proteomes" id="UP000277039"/>
    </source>
</evidence>
<sequence length="227" mass="27623">MLCLKIRYVFLPLLIIALLTKHFTSFLFMYRIPLDYSPDRPYYSRKGRTYYKKHPRFPRKYTTSDIEQARQFWENNPPAPIYLQNWYNCFELNDHDERIQVRKKFRDIEFMNNDSFEFELPSHNPIDFLFLFGIKTADGIDFFCIHVDPTFSDPKMTISIQNPEKQWFCVLWVPRVFQIFESRESNRPIMVWFPTSPDPTYVDARYEQFPLTYISLSRNYSFTIYNP</sequence>
<keyword evidence="1" id="KW-1133">Transmembrane helix</keyword>
<accession>A0A345MVN8</accession>
<dbReference type="EMBL" id="MH617154">
    <property type="protein sequence ID" value="AXH75438.1"/>
    <property type="molecule type" value="Genomic_DNA"/>
</dbReference>
<dbReference type="Proteomes" id="UP000277039">
    <property type="component" value="Segment"/>
</dbReference>
<proteinExistence type="predicted"/>
<evidence type="ECO:0000313" key="2">
    <source>
        <dbReference type="EMBL" id="AXH75438.1"/>
    </source>
</evidence>
<feature type="transmembrane region" description="Helical" evidence="1">
    <location>
        <begin position="6"/>
        <end position="30"/>
    </location>
</feature>
<organism evidence="2 3">
    <name type="scientific">Circoviridae sp</name>
    <dbReference type="NCBI Taxonomy" id="1954248"/>
    <lineage>
        <taxon>Viruses</taxon>
        <taxon>Monodnaviria</taxon>
        <taxon>Shotokuvirae</taxon>
        <taxon>Cressdnaviricota</taxon>
        <taxon>Arfiviricetes</taxon>
        <taxon>Rohanvirales</taxon>
        <taxon>Nenyaviridae</taxon>
        <taxon>Galvornvirus</taxon>
        <taxon>Galvornvirus isengard</taxon>
    </lineage>
</organism>
<keyword evidence="1" id="KW-0812">Transmembrane</keyword>
<keyword evidence="3" id="KW-1185">Reference proteome</keyword>
<keyword evidence="1" id="KW-0472">Membrane</keyword>
<evidence type="ECO:0000256" key="1">
    <source>
        <dbReference type="SAM" id="Phobius"/>
    </source>
</evidence>
<protein>
    <submittedName>
        <fullName evidence="2">Uncharacterized protein</fullName>
    </submittedName>
</protein>
<reference evidence="2 3" key="1">
    <citation type="submission" date="2018-07" db="EMBL/GenBank/DDBJ databases">
        <title>Uncovering a Universe of Circular DNA Viruses in Animal Metagenomes.</title>
        <authorList>
            <person name="Tisza M."/>
            <person name="Buck C."/>
            <person name="Pastrana D."/>
            <person name="Welch N."/>
            <person name="Peretti A."/>
        </authorList>
    </citation>
    <scope>NUCLEOTIDE SEQUENCE [LARGE SCALE GENOMIC DNA]</scope>
    <source>
        <strain evidence="2">Ctcd13</strain>
    </source>
</reference>